<dbReference type="PANTHER" id="PTHR11455:SF9">
    <property type="entry name" value="CRYPTOCHROME CIRCADIAN CLOCK 5 ISOFORM X1"/>
    <property type="match status" value="1"/>
</dbReference>
<dbReference type="SUPFAM" id="SSF48173">
    <property type="entry name" value="Cryptochrome/photolyase FAD-binding domain"/>
    <property type="match status" value="1"/>
</dbReference>
<feature type="binding site" evidence="4">
    <location>
        <begin position="251"/>
        <end position="258"/>
    </location>
    <ligand>
        <name>FAD</name>
        <dbReference type="ChEBI" id="CHEBI:57692"/>
    </ligand>
</feature>
<dbReference type="EMBL" id="CAJC01000163">
    <property type="protein sequence ID" value="CCI53937.1"/>
    <property type="molecule type" value="Genomic_DNA"/>
</dbReference>
<dbReference type="Gene3D" id="1.25.40.80">
    <property type="match status" value="1"/>
</dbReference>
<reference evidence="7 8" key="1">
    <citation type="journal article" date="2013" name="ISME J.">
        <title>A metabolic model for members of the genus Tetrasphaera involved in enhanced biological phosphorus removal.</title>
        <authorList>
            <person name="Kristiansen R."/>
            <person name="Nguyen H.T.T."/>
            <person name="Saunders A.M."/>
            <person name="Nielsen J.L."/>
            <person name="Wimmer R."/>
            <person name="Le V.Q."/>
            <person name="McIlroy S.J."/>
            <person name="Petrovski S."/>
            <person name="Seviour R.J."/>
            <person name="Calteau A."/>
            <person name="Nielsen K.L."/>
            <person name="Nielsen P.H."/>
        </authorList>
    </citation>
    <scope>NUCLEOTIDE SEQUENCE [LARGE SCALE GENOMIC DNA]</scope>
    <source>
        <strain evidence="7 8">Ben 74</strain>
    </source>
</reference>
<dbReference type="Gene3D" id="3.40.50.620">
    <property type="entry name" value="HUPs"/>
    <property type="match status" value="1"/>
</dbReference>
<dbReference type="Pfam" id="PF03441">
    <property type="entry name" value="FAD_binding_7"/>
    <property type="match status" value="1"/>
</dbReference>
<accession>A0A077MFF0</accession>
<dbReference type="InterPro" id="IPR014729">
    <property type="entry name" value="Rossmann-like_a/b/a_fold"/>
</dbReference>
<dbReference type="GO" id="GO:0009416">
    <property type="term" value="P:response to light stimulus"/>
    <property type="evidence" value="ECO:0007669"/>
    <property type="project" value="TreeGrafter"/>
</dbReference>
<comment type="similarity">
    <text evidence="5">Belongs to the DNA photolyase family.</text>
</comment>
<name>A0A077MFF0_9MICO</name>
<dbReference type="STRING" id="1193518.BN13_510007"/>
<evidence type="ECO:0000256" key="3">
    <source>
        <dbReference type="ARBA" id="ARBA00022991"/>
    </source>
</evidence>
<dbReference type="GO" id="GO:0003904">
    <property type="term" value="F:deoxyribodipyrimidine photo-lyase activity"/>
    <property type="evidence" value="ECO:0007669"/>
    <property type="project" value="UniProtKB-EC"/>
</dbReference>
<dbReference type="PRINTS" id="PR00147">
    <property type="entry name" value="DNAPHOTLYASE"/>
</dbReference>
<dbReference type="InterPro" id="IPR036155">
    <property type="entry name" value="Crypto/Photolyase_N_sf"/>
</dbReference>
<evidence type="ECO:0000256" key="1">
    <source>
        <dbReference type="ARBA" id="ARBA00022630"/>
    </source>
</evidence>
<dbReference type="Pfam" id="PF00875">
    <property type="entry name" value="DNA_photolyase"/>
    <property type="match status" value="1"/>
</dbReference>
<evidence type="ECO:0000256" key="2">
    <source>
        <dbReference type="ARBA" id="ARBA00022827"/>
    </source>
</evidence>
<dbReference type="Gene3D" id="1.10.579.10">
    <property type="entry name" value="DNA Cyclobutane Dipyrimidine Photolyase, subunit A, domain 3"/>
    <property type="match status" value="1"/>
</dbReference>
<dbReference type="PROSITE" id="PS00394">
    <property type="entry name" value="DNA_PHOTOLYASES_1_1"/>
    <property type="match status" value="1"/>
</dbReference>
<organism evidence="7 8">
    <name type="scientific">Nostocoides jenkinsii Ben 74</name>
    <dbReference type="NCBI Taxonomy" id="1193518"/>
    <lineage>
        <taxon>Bacteria</taxon>
        <taxon>Bacillati</taxon>
        <taxon>Actinomycetota</taxon>
        <taxon>Actinomycetes</taxon>
        <taxon>Micrococcales</taxon>
        <taxon>Intrasporangiaceae</taxon>
        <taxon>Nostocoides</taxon>
    </lineage>
</organism>
<keyword evidence="2 4" id="KW-0274">FAD</keyword>
<evidence type="ECO:0000259" key="6">
    <source>
        <dbReference type="PROSITE" id="PS51645"/>
    </source>
</evidence>
<evidence type="ECO:0000256" key="4">
    <source>
        <dbReference type="PIRSR" id="PIRSR602081-1"/>
    </source>
</evidence>
<dbReference type="Proteomes" id="UP000035720">
    <property type="component" value="Unassembled WGS sequence"/>
</dbReference>
<dbReference type="OrthoDB" id="9772484at2"/>
<dbReference type="GO" id="GO:0003677">
    <property type="term" value="F:DNA binding"/>
    <property type="evidence" value="ECO:0007669"/>
    <property type="project" value="TreeGrafter"/>
</dbReference>
<dbReference type="InterPro" id="IPR036134">
    <property type="entry name" value="Crypto/Photolyase_FAD-like_sf"/>
</dbReference>
<dbReference type="InterPro" id="IPR005101">
    <property type="entry name" value="Cryptochr/Photolyase_FAD-bd"/>
</dbReference>
<feature type="domain" description="Photolyase/cryptochrome alpha/beta" evidence="6">
    <location>
        <begin position="1"/>
        <end position="124"/>
    </location>
</feature>
<dbReference type="PANTHER" id="PTHR11455">
    <property type="entry name" value="CRYPTOCHROME"/>
    <property type="match status" value="1"/>
</dbReference>
<dbReference type="GO" id="GO:0006139">
    <property type="term" value="P:nucleobase-containing compound metabolic process"/>
    <property type="evidence" value="ECO:0007669"/>
    <property type="project" value="UniProtKB-ARBA"/>
</dbReference>
<dbReference type="GO" id="GO:0006950">
    <property type="term" value="P:response to stress"/>
    <property type="evidence" value="ECO:0007669"/>
    <property type="project" value="UniProtKB-ARBA"/>
</dbReference>
<evidence type="ECO:0000313" key="7">
    <source>
        <dbReference type="EMBL" id="CCI53937.1"/>
    </source>
</evidence>
<dbReference type="EC" id="4.1.99.3" evidence="7"/>
<dbReference type="InterPro" id="IPR018394">
    <property type="entry name" value="DNA_photolyase_1_CS_C"/>
</dbReference>
<feature type="binding site" evidence="4">
    <location>
        <position position="248"/>
    </location>
    <ligand>
        <name>FAD</name>
        <dbReference type="ChEBI" id="CHEBI:57692"/>
    </ligand>
</feature>
<protein>
    <submittedName>
        <fullName evidence="7">Deoxyribodipyrimidine photo-lyase</fullName>
        <ecNumber evidence="7">4.1.99.3</ecNumber>
    </submittedName>
</protein>
<comment type="cofactor">
    <cofactor evidence="4">
        <name>FAD</name>
        <dbReference type="ChEBI" id="CHEBI:57692"/>
    </cofactor>
    <text evidence="4">Binds 1 FAD per subunit.</text>
</comment>
<proteinExistence type="inferred from homology"/>
<keyword evidence="1 4" id="KW-0285">Flavoprotein</keyword>
<dbReference type="AlphaFoldDB" id="A0A077MFF0"/>
<evidence type="ECO:0000256" key="5">
    <source>
        <dbReference type="RuleBase" id="RU004182"/>
    </source>
</evidence>
<dbReference type="InterPro" id="IPR002081">
    <property type="entry name" value="Cryptochrome/DNA_photolyase_1"/>
</dbReference>
<dbReference type="GO" id="GO:0071949">
    <property type="term" value="F:FAD binding"/>
    <property type="evidence" value="ECO:0007669"/>
    <property type="project" value="TreeGrafter"/>
</dbReference>
<sequence length="449" mass="48969">MTAVMWFRRDLRLADNPALASAAEAGAIVPLVVLDPRLLGEATRPRDRAYLQAVAALDASLGGRLVIRTGDPATVVPAVCAETGARGVHVSGESTPYGRRRDTAVAQALAAADVGWHPLGGPYAVGPGRVRTRTGDPFQVFTPFARAWREHGWRPPIPRPTGLRTTAADSETLPTTADHPSLPVTEEQAAAAWREFTEGALATYAEDRDRPDLDGTSALSVALKLGTIHPRTLLQTVAADRSPGAEVFVTELAWREFYADVLWHHPSSAWRDLKGTLRSLPYADPADPLIARRISAWREGRTGYPLVDAGMRALAKDGWLHNRVRMVVASFLVKDLHVWWPVGARHFLDLLADGDLASNSHGWQWVAGTGTDAAPYFRIFNPVAQGKRFDPDGTYVRRHVPELAHLGGAAVHEPWRAGDGYAHGYPSRIVDHGDERAEALERYAAARHT</sequence>
<dbReference type="RefSeq" id="WP_048546319.1">
    <property type="nucleotide sequence ID" value="NZ_HF571038.1"/>
</dbReference>
<keyword evidence="8" id="KW-1185">Reference proteome</keyword>
<keyword evidence="7" id="KW-0456">Lyase</keyword>
<keyword evidence="3 5" id="KW-0157">Chromophore</keyword>
<dbReference type="InterPro" id="IPR006050">
    <property type="entry name" value="DNA_photolyase_N"/>
</dbReference>
<dbReference type="PROSITE" id="PS51645">
    <property type="entry name" value="PHR_CRY_ALPHA_BETA"/>
    <property type="match status" value="1"/>
</dbReference>
<feature type="binding site" evidence="4">
    <location>
        <begin position="353"/>
        <end position="355"/>
    </location>
    <ligand>
        <name>FAD</name>
        <dbReference type="ChEBI" id="CHEBI:57692"/>
    </ligand>
</feature>
<dbReference type="SUPFAM" id="SSF52425">
    <property type="entry name" value="Cryptochrome/photolyase, N-terminal domain"/>
    <property type="match status" value="1"/>
</dbReference>
<gene>
    <name evidence="7" type="primary">phr</name>
    <name evidence="7" type="ORF">BN13_510007</name>
</gene>
<comment type="caution">
    <text evidence="7">The sequence shown here is derived from an EMBL/GenBank/DDBJ whole genome shotgun (WGS) entry which is preliminary data.</text>
</comment>
<evidence type="ECO:0000313" key="8">
    <source>
        <dbReference type="Proteomes" id="UP000035720"/>
    </source>
</evidence>
<feature type="binding site" evidence="4">
    <location>
        <position position="204"/>
    </location>
    <ligand>
        <name>FAD</name>
        <dbReference type="ChEBI" id="CHEBI:57692"/>
    </ligand>
</feature>
<feature type="binding site" evidence="4">
    <location>
        <begin position="216"/>
        <end position="220"/>
    </location>
    <ligand>
        <name>FAD</name>
        <dbReference type="ChEBI" id="CHEBI:57692"/>
    </ligand>
</feature>